<evidence type="ECO:0000313" key="1">
    <source>
        <dbReference type="EMBL" id="QGZ32573.1"/>
    </source>
</evidence>
<protein>
    <submittedName>
        <fullName evidence="1">DUF1090 family protein</fullName>
    </submittedName>
</protein>
<dbReference type="Pfam" id="PF06476">
    <property type="entry name" value="DUF1090"/>
    <property type="match status" value="1"/>
</dbReference>
<dbReference type="InterPro" id="IPR009468">
    <property type="entry name" value="DUF1090"/>
</dbReference>
<evidence type="ECO:0000313" key="2">
    <source>
        <dbReference type="Proteomes" id="UP000438983"/>
    </source>
</evidence>
<name>A0A6I6LTG1_STUST</name>
<sequence>MAAPEPAEACGETRELLGQQIQDARLKGDDSHRIGLEERLASLNERCRGVVPIQPNHVQIERATRLAREREAQLREALGTGDAQMIELRKRRLDHAREQLEAARR</sequence>
<dbReference type="Proteomes" id="UP000438983">
    <property type="component" value="Chromosome"/>
</dbReference>
<reference evidence="1 2" key="1">
    <citation type="submission" date="2019-12" db="EMBL/GenBank/DDBJ databases">
        <title>Complete genome sequence of Pseudomonas stutzeri.</title>
        <authorList>
            <person name="Lim S.R."/>
            <person name="Kim J.H."/>
        </authorList>
    </citation>
    <scope>NUCLEOTIDE SEQUENCE [LARGE SCALE GENOMIC DNA]</scope>
    <source>
        <strain evidence="1 2">PM101005</strain>
    </source>
</reference>
<gene>
    <name evidence="1" type="ORF">GQA94_01350</name>
</gene>
<dbReference type="OrthoDB" id="6902240at2"/>
<accession>A0A6I6LTG1</accession>
<dbReference type="AlphaFoldDB" id="A0A6I6LTG1"/>
<proteinExistence type="predicted"/>
<organism evidence="1 2">
    <name type="scientific">Stutzerimonas stutzeri</name>
    <name type="common">Pseudomonas stutzeri</name>
    <dbReference type="NCBI Taxonomy" id="316"/>
    <lineage>
        <taxon>Bacteria</taxon>
        <taxon>Pseudomonadati</taxon>
        <taxon>Pseudomonadota</taxon>
        <taxon>Gammaproteobacteria</taxon>
        <taxon>Pseudomonadales</taxon>
        <taxon>Pseudomonadaceae</taxon>
        <taxon>Stutzerimonas</taxon>
    </lineage>
</organism>
<dbReference type="EMBL" id="CP046902">
    <property type="protein sequence ID" value="QGZ32573.1"/>
    <property type="molecule type" value="Genomic_DNA"/>
</dbReference>